<proteinExistence type="predicted"/>
<feature type="transmembrane region" description="Helical" evidence="1">
    <location>
        <begin position="166"/>
        <end position="182"/>
    </location>
</feature>
<dbReference type="PANTHER" id="PTHR35864:SF1">
    <property type="entry name" value="ZINC METALLOPROTEASE YWHC-RELATED"/>
    <property type="match status" value="1"/>
</dbReference>
<feature type="transmembrane region" description="Helical" evidence="1">
    <location>
        <begin position="108"/>
        <end position="128"/>
    </location>
</feature>
<keyword evidence="1" id="KW-1133">Transmembrane helix</keyword>
<dbReference type="PANTHER" id="PTHR35864">
    <property type="entry name" value="ZINC METALLOPROTEASE MJ0611-RELATED"/>
    <property type="match status" value="1"/>
</dbReference>
<feature type="transmembrane region" description="Helical" evidence="1">
    <location>
        <begin position="12"/>
        <end position="45"/>
    </location>
</feature>
<keyword evidence="1" id="KW-0472">Membrane</keyword>
<gene>
    <name evidence="2" type="ORF">ENO04_03280</name>
</gene>
<organism evidence="2">
    <name type="scientific">Fervidicoccus fontis</name>
    <dbReference type="NCBI Taxonomy" id="683846"/>
    <lineage>
        <taxon>Archaea</taxon>
        <taxon>Thermoproteota</taxon>
        <taxon>Thermoprotei</taxon>
        <taxon>Fervidicoccales</taxon>
        <taxon>Fervidicoccaceae</taxon>
        <taxon>Fervidicoccus</taxon>
    </lineage>
</organism>
<feature type="transmembrane region" description="Helical" evidence="1">
    <location>
        <begin position="66"/>
        <end position="88"/>
    </location>
</feature>
<evidence type="ECO:0000256" key="1">
    <source>
        <dbReference type="SAM" id="Phobius"/>
    </source>
</evidence>
<sequence>MSLIRELNRNELFAIMIGILAVSVALIRDFGVIGVLFVIISFLLHELGHRQSARINGCIGRFILDPFGLLLTLISSVLPVKFLAPGYVGVFCVNPSSLTYRAQLEINSAGIAINLLLASTSLVLALVLRINELFIFSLINSWLAFFNLIPVGPLDGAKIFSLNKKLWASAFIASLIMLVNTML</sequence>
<dbReference type="InterPro" id="IPR052348">
    <property type="entry name" value="Metallopeptidase_M50B"/>
</dbReference>
<dbReference type="EMBL" id="DSDY01000102">
    <property type="protein sequence ID" value="HDS10628.1"/>
    <property type="molecule type" value="Genomic_DNA"/>
</dbReference>
<keyword evidence="1" id="KW-0812">Transmembrane</keyword>
<dbReference type="AlphaFoldDB" id="A0A7C1I5J7"/>
<accession>A0A7C1I5J7</accession>
<comment type="caution">
    <text evidence="2">The sequence shown here is derived from an EMBL/GenBank/DDBJ whole genome shotgun (WGS) entry which is preliminary data.</text>
</comment>
<reference evidence="2" key="1">
    <citation type="journal article" date="2020" name="mSystems">
        <title>Genome- and Community-Level Interaction Insights into Carbon Utilization and Element Cycling Functions of Hydrothermarchaeota in Hydrothermal Sediment.</title>
        <authorList>
            <person name="Zhou Z."/>
            <person name="Liu Y."/>
            <person name="Xu W."/>
            <person name="Pan J."/>
            <person name="Luo Z.H."/>
            <person name="Li M."/>
        </authorList>
    </citation>
    <scope>NUCLEOTIDE SEQUENCE [LARGE SCALE GENOMIC DNA]</scope>
    <source>
        <strain evidence="2">SpSt-123</strain>
    </source>
</reference>
<feature type="transmembrane region" description="Helical" evidence="1">
    <location>
        <begin position="133"/>
        <end position="154"/>
    </location>
</feature>
<evidence type="ECO:0000313" key="2">
    <source>
        <dbReference type="EMBL" id="HDS10628.1"/>
    </source>
</evidence>
<evidence type="ECO:0008006" key="3">
    <source>
        <dbReference type="Google" id="ProtNLM"/>
    </source>
</evidence>
<protein>
    <recommendedName>
        <fullName evidence="3">Site-2 protease family protein</fullName>
    </recommendedName>
</protein>
<name>A0A7C1I5J7_9CREN</name>